<feature type="region of interest" description="Disordered" evidence="1">
    <location>
        <begin position="218"/>
        <end position="248"/>
    </location>
</feature>
<accession>A0ABQ7GHE4</accession>
<dbReference type="EMBL" id="MU069779">
    <property type="protein sequence ID" value="KAF5834024.1"/>
    <property type="molecule type" value="Genomic_DNA"/>
</dbReference>
<name>A0ABQ7GHE4_DUNSA</name>
<evidence type="ECO:0000313" key="3">
    <source>
        <dbReference type="Proteomes" id="UP000815325"/>
    </source>
</evidence>
<keyword evidence="3" id="KW-1185">Reference proteome</keyword>
<comment type="caution">
    <text evidence="2">The sequence shown here is derived from an EMBL/GenBank/DDBJ whole genome shotgun (WGS) entry which is preliminary data.</text>
</comment>
<feature type="region of interest" description="Disordered" evidence="1">
    <location>
        <begin position="403"/>
        <end position="512"/>
    </location>
</feature>
<feature type="compositionally biased region" description="Basic and acidic residues" evidence="1">
    <location>
        <begin position="434"/>
        <end position="443"/>
    </location>
</feature>
<feature type="compositionally biased region" description="Low complexity" evidence="1">
    <location>
        <begin position="350"/>
        <end position="359"/>
    </location>
</feature>
<dbReference type="Proteomes" id="UP000815325">
    <property type="component" value="Unassembled WGS sequence"/>
</dbReference>
<proteinExistence type="predicted"/>
<organism evidence="2 3">
    <name type="scientific">Dunaliella salina</name>
    <name type="common">Green alga</name>
    <name type="synonym">Protococcus salinus</name>
    <dbReference type="NCBI Taxonomy" id="3046"/>
    <lineage>
        <taxon>Eukaryota</taxon>
        <taxon>Viridiplantae</taxon>
        <taxon>Chlorophyta</taxon>
        <taxon>core chlorophytes</taxon>
        <taxon>Chlorophyceae</taxon>
        <taxon>CS clade</taxon>
        <taxon>Chlamydomonadales</taxon>
        <taxon>Dunaliellaceae</taxon>
        <taxon>Dunaliella</taxon>
    </lineage>
</organism>
<feature type="compositionally biased region" description="Gly residues" evidence="1">
    <location>
        <begin position="444"/>
        <end position="472"/>
    </location>
</feature>
<feature type="region of interest" description="Disordered" evidence="1">
    <location>
        <begin position="339"/>
        <end position="363"/>
    </location>
</feature>
<protein>
    <submittedName>
        <fullName evidence="2">Uncharacterized protein</fullName>
    </submittedName>
</protein>
<evidence type="ECO:0000256" key="1">
    <source>
        <dbReference type="SAM" id="MobiDB-lite"/>
    </source>
</evidence>
<evidence type="ECO:0000313" key="2">
    <source>
        <dbReference type="EMBL" id="KAF5834024.1"/>
    </source>
</evidence>
<reference evidence="2" key="1">
    <citation type="submission" date="2017-08" db="EMBL/GenBank/DDBJ databases">
        <authorList>
            <person name="Polle J.E."/>
            <person name="Barry K."/>
            <person name="Cushman J."/>
            <person name="Schmutz J."/>
            <person name="Tran D."/>
            <person name="Hathwaick L.T."/>
            <person name="Yim W.C."/>
            <person name="Jenkins J."/>
            <person name="Mckie-Krisberg Z.M."/>
            <person name="Prochnik S."/>
            <person name="Lindquist E."/>
            <person name="Dockter R.B."/>
            <person name="Adam C."/>
            <person name="Molina H."/>
            <person name="Bunkerborg J."/>
            <person name="Jin E."/>
            <person name="Buchheim M."/>
            <person name="Magnuson J."/>
        </authorList>
    </citation>
    <scope>NUCLEOTIDE SEQUENCE</scope>
    <source>
        <strain evidence="2">CCAP 19/18</strain>
    </source>
</reference>
<sequence length="589" mass="58928">MDFLWPSVPPLGEVGDGIEPQNVGLPCFDCLDAPDLTLLAPLEVGDARATPLLCLPSMDTTSSLAPAPSSSFDSFGRQMRVPLSSLTLADMRLFQEHNALGKLLYSESLPMEQRSKLAAHPIDSKLQQVEGGASTGGMEWAAPESSCNDEQLLQRVLRQQDTRQLGLYASGSWKLDSMAGGPEDCSASFACMPFPQPLASATNSQAHAPANFAAATSSLHQPTTLPGARYHPAPAHPPTMSHPLVPVPPTGGLAADAAPAPLSAVPLTGGLATGKAFAAPTAMPPMGGLATDVVVPAALHAAGAEGAFAALRPQAATKHPSLRKRVVPVRHQQVAIKKEPDELEHPSNGAAAAAAAAAAEGPAGMESEHVPWVAAADAGYAAVLDEGNVDVSATITALSSVGVGGAHKAGPAGCKGASGGPGDQRAAQGAPMKAEGDGGREGAGKGSAGGGGSDQEQGGSGGGGGGAGGHGFTGNWKGEPSPVKPTQGGGGGGDGEDESGAGGGAGRDPNARNRYADAVNQALEISLPGLMTPAPATASECAMIMAEVNERVSKFAVGLVNHLLECLTSLGYGDEAALAMAEGASNKKS</sequence>
<gene>
    <name evidence="2" type="ORF">DUNSADRAFT_9463</name>
</gene>